<dbReference type="EMBL" id="VSSQ01000101">
    <property type="protein sequence ID" value="MPL76915.1"/>
    <property type="molecule type" value="Genomic_DNA"/>
</dbReference>
<protein>
    <submittedName>
        <fullName evidence="1">Uncharacterized protein</fullName>
    </submittedName>
</protein>
<reference evidence="1" key="1">
    <citation type="submission" date="2019-08" db="EMBL/GenBank/DDBJ databases">
        <authorList>
            <person name="Kucharzyk K."/>
            <person name="Murdoch R.W."/>
            <person name="Higgins S."/>
            <person name="Loffler F."/>
        </authorList>
    </citation>
    <scope>NUCLEOTIDE SEQUENCE</scope>
</reference>
<organism evidence="1">
    <name type="scientific">bioreactor metagenome</name>
    <dbReference type="NCBI Taxonomy" id="1076179"/>
    <lineage>
        <taxon>unclassified sequences</taxon>
        <taxon>metagenomes</taxon>
        <taxon>ecological metagenomes</taxon>
    </lineage>
</organism>
<accession>A0A644UD45</accession>
<evidence type="ECO:0000313" key="1">
    <source>
        <dbReference type="EMBL" id="MPL76915.1"/>
    </source>
</evidence>
<proteinExistence type="predicted"/>
<dbReference type="PROSITE" id="PS51257">
    <property type="entry name" value="PROKAR_LIPOPROTEIN"/>
    <property type="match status" value="1"/>
</dbReference>
<name>A0A644UD45_9ZZZZ</name>
<comment type="caution">
    <text evidence="1">The sequence shown here is derived from an EMBL/GenBank/DDBJ whole genome shotgun (WGS) entry which is preliminary data.</text>
</comment>
<gene>
    <name evidence="1" type="ORF">SDC9_22766</name>
</gene>
<dbReference type="AlphaFoldDB" id="A0A644UD45"/>
<sequence length="215" mass="24302">MNLKRFFAAIFAAAILSISFLACDPKEDDPTTNPTPSTDVVKEIYGYYGKTTDEVVAILDQKGWTKSIDSASYRVTYTYLSSDSLKSYEILSYNNYITGTIYTEREKKLNNYTKATSNTDKFISLFEKWENSLSNVGIATQGYFGKLTAEDHAFNQQYNDRMLFLENFNAKKSSLNSAISSFFGNQMSGECSLLIDTLNNNSCVSIRFMDNLIIE</sequence>